<dbReference type="AlphaFoldDB" id="A0ABD0R1R4"/>
<dbReference type="EMBL" id="JAMKFB020000005">
    <property type="protein sequence ID" value="KAL0192392.1"/>
    <property type="molecule type" value="Genomic_DNA"/>
</dbReference>
<feature type="non-terminal residue" evidence="3">
    <location>
        <position position="1"/>
    </location>
</feature>
<keyword evidence="1" id="KW-0472">Membrane</keyword>
<dbReference type="Pfam" id="PF00955">
    <property type="entry name" value="HCO3_cotransp"/>
    <property type="match status" value="1"/>
</dbReference>
<dbReference type="Proteomes" id="UP001529510">
    <property type="component" value="Unassembled WGS sequence"/>
</dbReference>
<feature type="transmembrane region" description="Helical" evidence="1">
    <location>
        <begin position="27"/>
        <end position="45"/>
    </location>
</feature>
<evidence type="ECO:0000256" key="1">
    <source>
        <dbReference type="SAM" id="Phobius"/>
    </source>
</evidence>
<protein>
    <recommendedName>
        <fullName evidence="2">Bicarbonate transporter-like transmembrane domain-containing protein</fullName>
    </recommendedName>
</protein>
<keyword evidence="1" id="KW-0812">Transmembrane</keyword>
<keyword evidence="1" id="KW-1133">Transmembrane helix</keyword>
<evidence type="ECO:0000313" key="4">
    <source>
        <dbReference type="Proteomes" id="UP001529510"/>
    </source>
</evidence>
<feature type="domain" description="Bicarbonate transporter-like transmembrane" evidence="2">
    <location>
        <begin position="1"/>
        <end position="56"/>
    </location>
</feature>
<name>A0ABD0R1R4_CIRMR</name>
<sequence>WSSLSKKECLKYGGELVGKACNFVPDITLMSFILFFGTYTTSMCLKKFKTSPFFPTT</sequence>
<reference evidence="3 4" key="1">
    <citation type="submission" date="2024-05" db="EMBL/GenBank/DDBJ databases">
        <title>Genome sequencing and assembly of Indian major carp, Cirrhinus mrigala (Hamilton, 1822).</title>
        <authorList>
            <person name="Mohindra V."/>
            <person name="Chowdhury L.M."/>
            <person name="Lal K."/>
            <person name="Jena J.K."/>
        </authorList>
    </citation>
    <scope>NUCLEOTIDE SEQUENCE [LARGE SCALE GENOMIC DNA]</scope>
    <source>
        <strain evidence="3">CM1030</strain>
        <tissue evidence="3">Blood</tissue>
    </source>
</reference>
<comment type="caution">
    <text evidence="3">The sequence shown here is derived from an EMBL/GenBank/DDBJ whole genome shotgun (WGS) entry which is preliminary data.</text>
</comment>
<keyword evidence="4" id="KW-1185">Reference proteome</keyword>
<dbReference type="InterPro" id="IPR011531">
    <property type="entry name" value="HCO3_transpt-like_TM_dom"/>
</dbReference>
<feature type="non-terminal residue" evidence="3">
    <location>
        <position position="57"/>
    </location>
</feature>
<gene>
    <name evidence="3" type="ORF">M9458_010688</name>
</gene>
<organism evidence="3 4">
    <name type="scientific">Cirrhinus mrigala</name>
    <name type="common">Mrigala</name>
    <dbReference type="NCBI Taxonomy" id="683832"/>
    <lineage>
        <taxon>Eukaryota</taxon>
        <taxon>Metazoa</taxon>
        <taxon>Chordata</taxon>
        <taxon>Craniata</taxon>
        <taxon>Vertebrata</taxon>
        <taxon>Euteleostomi</taxon>
        <taxon>Actinopterygii</taxon>
        <taxon>Neopterygii</taxon>
        <taxon>Teleostei</taxon>
        <taxon>Ostariophysi</taxon>
        <taxon>Cypriniformes</taxon>
        <taxon>Cyprinidae</taxon>
        <taxon>Labeoninae</taxon>
        <taxon>Labeonini</taxon>
        <taxon>Cirrhinus</taxon>
    </lineage>
</organism>
<evidence type="ECO:0000313" key="3">
    <source>
        <dbReference type="EMBL" id="KAL0192392.1"/>
    </source>
</evidence>
<evidence type="ECO:0000259" key="2">
    <source>
        <dbReference type="Pfam" id="PF00955"/>
    </source>
</evidence>
<accession>A0ABD0R1R4</accession>
<proteinExistence type="predicted"/>